<feature type="domain" description="M23ase beta-sheet core" evidence="3">
    <location>
        <begin position="289"/>
        <end position="382"/>
    </location>
</feature>
<evidence type="ECO:0000256" key="1">
    <source>
        <dbReference type="SAM" id="Coils"/>
    </source>
</evidence>
<proteinExistence type="predicted"/>
<feature type="chain" id="PRO_5032648795" evidence="2">
    <location>
        <begin position="30"/>
        <end position="389"/>
    </location>
</feature>
<dbReference type="FunFam" id="2.70.70.10:FF:000003">
    <property type="entry name" value="Murein hydrolase activator EnvC"/>
    <property type="match status" value="1"/>
</dbReference>
<evidence type="ECO:0000259" key="3">
    <source>
        <dbReference type="Pfam" id="PF01551"/>
    </source>
</evidence>
<dbReference type="Proteomes" id="UP000445000">
    <property type="component" value="Unassembled WGS sequence"/>
</dbReference>
<evidence type="ECO:0000313" key="5">
    <source>
        <dbReference type="Proteomes" id="UP000445000"/>
    </source>
</evidence>
<dbReference type="RefSeq" id="WP_161810267.1">
    <property type="nucleotide sequence ID" value="NZ_BLJN01000001.1"/>
</dbReference>
<gene>
    <name evidence="4" type="ORF">GCM10011487_03500</name>
</gene>
<organism evidence="4 5">
    <name type="scientific">Steroidobacter agaridevorans</name>
    <dbReference type="NCBI Taxonomy" id="2695856"/>
    <lineage>
        <taxon>Bacteria</taxon>
        <taxon>Pseudomonadati</taxon>
        <taxon>Pseudomonadota</taxon>
        <taxon>Gammaproteobacteria</taxon>
        <taxon>Steroidobacterales</taxon>
        <taxon>Steroidobacteraceae</taxon>
        <taxon>Steroidobacter</taxon>
    </lineage>
</organism>
<keyword evidence="2" id="KW-0732">Signal</keyword>
<keyword evidence="1" id="KW-0175">Coiled coil</keyword>
<evidence type="ECO:0000313" key="4">
    <source>
        <dbReference type="EMBL" id="GFE78350.1"/>
    </source>
</evidence>
<dbReference type="GO" id="GO:0004222">
    <property type="term" value="F:metalloendopeptidase activity"/>
    <property type="evidence" value="ECO:0007669"/>
    <property type="project" value="TreeGrafter"/>
</dbReference>
<dbReference type="PANTHER" id="PTHR21666:SF270">
    <property type="entry name" value="MUREIN HYDROLASE ACTIVATOR ENVC"/>
    <property type="match status" value="1"/>
</dbReference>
<dbReference type="EMBL" id="BLJN01000001">
    <property type="protein sequence ID" value="GFE78350.1"/>
    <property type="molecule type" value="Genomic_DNA"/>
</dbReference>
<dbReference type="Gene3D" id="2.70.70.10">
    <property type="entry name" value="Glucose Permease (Domain IIA)"/>
    <property type="match status" value="1"/>
</dbReference>
<dbReference type="PANTHER" id="PTHR21666">
    <property type="entry name" value="PEPTIDASE-RELATED"/>
    <property type="match status" value="1"/>
</dbReference>
<feature type="signal peptide" evidence="2">
    <location>
        <begin position="1"/>
        <end position="29"/>
    </location>
</feature>
<dbReference type="Pfam" id="PF01551">
    <property type="entry name" value="Peptidase_M23"/>
    <property type="match status" value="1"/>
</dbReference>
<comment type="caution">
    <text evidence="4">The sequence shown here is derived from an EMBL/GenBank/DDBJ whole genome shotgun (WGS) entry which is preliminary data.</text>
</comment>
<accession>A0A829Y564</accession>
<name>A0A829Y564_9GAMM</name>
<reference evidence="5" key="1">
    <citation type="submission" date="2020-01" db="EMBL/GenBank/DDBJ databases">
        <title>'Steroidobacter agaridevorans' sp. nov., agar-degrading bacteria isolated from rhizosphere soils.</title>
        <authorList>
            <person name="Ikenaga M."/>
            <person name="Kataoka M."/>
            <person name="Murouchi A."/>
            <person name="Katsuragi S."/>
            <person name="Sakai M."/>
        </authorList>
    </citation>
    <scope>NUCLEOTIDE SEQUENCE [LARGE SCALE GENOMIC DNA]</scope>
    <source>
        <strain evidence="5">YU21-B</strain>
    </source>
</reference>
<dbReference type="Gene3D" id="6.10.250.3150">
    <property type="match status" value="1"/>
</dbReference>
<dbReference type="SUPFAM" id="SSF51261">
    <property type="entry name" value="Duplicated hybrid motif"/>
    <property type="match status" value="1"/>
</dbReference>
<keyword evidence="5" id="KW-1185">Reference proteome</keyword>
<sequence length="389" mass="43294">MSKLRLVTAVLAAIVCTVGLGTGAFQAWAAAPTPAAKEAELKQVRNRIDSIRRSIQAEAERRDALAGQVKEAELKIQSARERLSDVRARRIAAENRLSDLKAEQQSTSKRIDDERDALAAEVRVAYMNGRQEQLKLLLNQQDPARLGRMMAYYGYFGRARAERITAISEHLAHLELLAESIANETDQLRQLEEDQANNVKSLAGARDQRARTLAQVQSKIRNRNDELAKLQREAQALEKLVEELRRAIEEFPELAEQPFQRVKGKLPWPVKGSLLARFGTLRAGGPLKWQGMVIAADRGTQVRAPYYGRVVYADWLPGLGLLVVLDHGGGYMSLYGHNEQVYRRVGDRVQPGDVLAAVGDAAGMGKPGLYFEIRKGRSALDPADWLAKR</sequence>
<protein>
    <submittedName>
        <fullName evidence="4">Non-catalytic member of peptidase subfamily M23B</fullName>
    </submittedName>
</protein>
<evidence type="ECO:0000256" key="2">
    <source>
        <dbReference type="SAM" id="SignalP"/>
    </source>
</evidence>
<dbReference type="InterPro" id="IPR050570">
    <property type="entry name" value="Cell_wall_metabolism_enzyme"/>
</dbReference>
<dbReference type="CDD" id="cd12797">
    <property type="entry name" value="M23_peptidase"/>
    <property type="match status" value="1"/>
</dbReference>
<feature type="coiled-coil region" evidence="1">
    <location>
        <begin position="174"/>
        <end position="257"/>
    </location>
</feature>
<feature type="coiled-coil region" evidence="1">
    <location>
        <begin position="41"/>
        <end position="103"/>
    </location>
</feature>
<dbReference type="InterPro" id="IPR011055">
    <property type="entry name" value="Dup_hybrid_motif"/>
</dbReference>
<dbReference type="InterPro" id="IPR016047">
    <property type="entry name" value="M23ase_b-sheet_dom"/>
</dbReference>
<dbReference type="AlphaFoldDB" id="A0A829Y564"/>